<dbReference type="AlphaFoldDB" id="A0A0J0ZQU2"/>
<comment type="caution">
    <text evidence="1">The sequence shown here is derived from an EMBL/GenBank/DDBJ whole genome shotgun (WGS) entry which is preliminary data.</text>
</comment>
<dbReference type="EMBL" id="JPHZ01000035">
    <property type="protein sequence ID" value="KLT84380.1"/>
    <property type="molecule type" value="Genomic_DNA"/>
</dbReference>
<dbReference type="RefSeq" id="WP_000233114.1">
    <property type="nucleotide sequence ID" value="NZ_JPHZ01000035.1"/>
</dbReference>
<evidence type="ECO:0000313" key="2">
    <source>
        <dbReference type="Proteomes" id="UP000036122"/>
    </source>
</evidence>
<proteinExistence type="predicted"/>
<name>A0A0J0ZQU2_ACIBA</name>
<sequence>MVGSTEYKDFIILNKEMNKDNLDSMIKVLSRAKDTMINPRMLHFVSEIVDIDAFPNKFIQSFKEKFISEVKLRNKEHKKEWVPTDKVKYYQRRKIPKIELLYSIESKIIKIGEYERYLHEEGNSERIYHHIHIMIIVDIGHNDYGRNEIKICVNKAISRISGLEEVVYEDCVCTKNYRVVSLGFLKLRDSNSKVKIETEFIDYYWHDLKNEFEDAIIRASYLCKTEQKLLLPERFQKGNSFNITREKRS</sequence>
<reference evidence="1 2" key="1">
    <citation type="submission" date="2014-07" db="EMBL/GenBank/DDBJ databases">
        <authorList>
            <person name="Harkins D.M."/>
            <person name="Lesho E."/>
            <person name="Waterman P.E."/>
            <person name="Chan A."/>
            <person name="Fouts D.E."/>
        </authorList>
    </citation>
    <scope>NUCLEOTIDE SEQUENCE [LARGE SCALE GENOMIC DNA]</scope>
    <source>
        <strain evidence="1 2">MRSN 3527</strain>
    </source>
</reference>
<organism evidence="1 2">
    <name type="scientific">Acinetobacter baumannii MRSN 3527</name>
    <dbReference type="NCBI Taxonomy" id="1409923"/>
    <lineage>
        <taxon>Bacteria</taxon>
        <taxon>Pseudomonadati</taxon>
        <taxon>Pseudomonadota</taxon>
        <taxon>Gammaproteobacteria</taxon>
        <taxon>Moraxellales</taxon>
        <taxon>Moraxellaceae</taxon>
        <taxon>Acinetobacter</taxon>
        <taxon>Acinetobacter calcoaceticus/baumannii complex</taxon>
    </lineage>
</organism>
<protein>
    <submittedName>
        <fullName evidence="1">Uncharacterized protein</fullName>
    </submittedName>
</protein>
<gene>
    <name evidence="1" type="ORF">T630_2892</name>
</gene>
<accession>A0A0J0ZQU2</accession>
<evidence type="ECO:0000313" key="1">
    <source>
        <dbReference type="EMBL" id="KLT84380.1"/>
    </source>
</evidence>
<dbReference type="PATRIC" id="fig|1409923.3.peg.3949"/>
<dbReference type="Proteomes" id="UP000036122">
    <property type="component" value="Unassembled WGS sequence"/>
</dbReference>